<evidence type="ECO:0000256" key="5">
    <source>
        <dbReference type="RuleBase" id="RU361277"/>
    </source>
</evidence>
<keyword evidence="3 5" id="KW-0862">Zinc</keyword>
<sequence>MTTMRAVRTGAPGTVELVEVARPTPGPRDVLVRVRACGICGTDTFFVQAGGAPLPTGTAPLMLGHEPAGEVLEVGADVVGVHVGDHVVVNPMAAPSGLIGTGGPLGGMAELLLVEDAELGRTLQTVDPAVPFSVASLNEPMAVALHGVNRLAPTEQEQVVVFGAGPIGLGATIWLKLRGVRHVVVVDVQPDRLATALEVGADAVVDSSQEDVAARLTALHGSATNALGQPRPATDAYLDAAGAPQVLQTVQATARWGARLAVVAVHKKPVDLSGILRSELTILGSMGYPTEIFDVTPQLAEHWERFARIISHTVPLDEAQRAFDLALTPGAASKVVVVDER</sequence>
<dbReference type="Gene3D" id="3.90.180.10">
    <property type="entry name" value="Medium-chain alcohol dehydrogenases, catalytic domain"/>
    <property type="match status" value="2"/>
</dbReference>
<gene>
    <name evidence="8" type="primary">gutB</name>
    <name evidence="9" type="ORF">BKA21_001265</name>
    <name evidence="8" type="ORF">Col01nite_04350</name>
</gene>
<keyword evidence="4" id="KW-0560">Oxidoreductase</keyword>
<dbReference type="Proteomes" id="UP000577956">
    <property type="component" value="Unassembled WGS sequence"/>
</dbReference>
<evidence type="ECO:0000313" key="8">
    <source>
        <dbReference type="EMBL" id="GIG31276.1"/>
    </source>
</evidence>
<dbReference type="InterPro" id="IPR036291">
    <property type="entry name" value="NAD(P)-bd_dom_sf"/>
</dbReference>
<dbReference type="RefSeq" id="WP_140457479.1">
    <property type="nucleotide sequence ID" value="NZ_BAABFI010000027.1"/>
</dbReference>
<dbReference type="EMBL" id="BONN01000001">
    <property type="protein sequence ID" value="GIG31276.1"/>
    <property type="molecule type" value="Genomic_DNA"/>
</dbReference>
<dbReference type="InterPro" id="IPR050129">
    <property type="entry name" value="Zn_alcohol_dh"/>
</dbReference>
<dbReference type="InterPro" id="IPR011032">
    <property type="entry name" value="GroES-like_sf"/>
</dbReference>
<comment type="caution">
    <text evidence="9">The sequence shown here is derived from an EMBL/GenBank/DDBJ whole genome shotgun (WGS) entry which is preliminary data.</text>
</comment>
<dbReference type="InterPro" id="IPR002328">
    <property type="entry name" value="ADH_Zn_CS"/>
</dbReference>
<evidence type="ECO:0000256" key="1">
    <source>
        <dbReference type="ARBA" id="ARBA00001947"/>
    </source>
</evidence>
<dbReference type="EMBL" id="JACCBK010000001">
    <property type="protein sequence ID" value="NYD85716.1"/>
    <property type="molecule type" value="Genomic_DNA"/>
</dbReference>
<dbReference type="SUPFAM" id="SSF50129">
    <property type="entry name" value="GroES-like"/>
    <property type="match status" value="1"/>
</dbReference>
<keyword evidence="2 5" id="KW-0479">Metal-binding</keyword>
<evidence type="ECO:0000313" key="9">
    <source>
        <dbReference type="EMBL" id="NYD85716.1"/>
    </source>
</evidence>
<comment type="similarity">
    <text evidence="5">Belongs to the zinc-containing alcohol dehydrogenase family.</text>
</comment>
<dbReference type="AlphaFoldDB" id="A0A7Y9JXA1"/>
<organism evidence="9 10">
    <name type="scientific">Cellulomonas oligotrophica</name>
    <dbReference type="NCBI Taxonomy" id="931536"/>
    <lineage>
        <taxon>Bacteria</taxon>
        <taxon>Bacillati</taxon>
        <taxon>Actinomycetota</taxon>
        <taxon>Actinomycetes</taxon>
        <taxon>Micrococcales</taxon>
        <taxon>Cellulomonadaceae</taxon>
        <taxon>Cellulomonas</taxon>
    </lineage>
</organism>
<dbReference type="Proteomes" id="UP000618382">
    <property type="component" value="Unassembled WGS sequence"/>
</dbReference>
<dbReference type="InterPro" id="IPR013154">
    <property type="entry name" value="ADH-like_N"/>
</dbReference>
<feature type="domain" description="Alcohol dehydrogenase-like N-terminal" evidence="7">
    <location>
        <begin position="26"/>
        <end position="118"/>
    </location>
</feature>
<dbReference type="PROSITE" id="PS00059">
    <property type="entry name" value="ADH_ZINC"/>
    <property type="match status" value="1"/>
</dbReference>
<dbReference type="PANTHER" id="PTHR43401:SF2">
    <property type="entry name" value="L-THREONINE 3-DEHYDROGENASE"/>
    <property type="match status" value="1"/>
</dbReference>
<evidence type="ECO:0000313" key="11">
    <source>
        <dbReference type="Proteomes" id="UP000618382"/>
    </source>
</evidence>
<dbReference type="Gene3D" id="3.40.50.720">
    <property type="entry name" value="NAD(P)-binding Rossmann-like Domain"/>
    <property type="match status" value="1"/>
</dbReference>
<name>A0A7Y9JXA1_9CELL</name>
<dbReference type="InterPro" id="IPR013149">
    <property type="entry name" value="ADH-like_C"/>
</dbReference>
<protein>
    <submittedName>
        <fullName evidence="9">2-desacetyl-2-hydroxyethyl bacteriochlorophyllide A dehydrogenase</fullName>
    </submittedName>
    <submittedName>
        <fullName evidence="8">Threonine dehydrogenase</fullName>
    </submittedName>
</protein>
<reference evidence="9 10" key="1">
    <citation type="submission" date="2020-07" db="EMBL/GenBank/DDBJ databases">
        <title>Sequencing the genomes of 1000 actinobacteria strains.</title>
        <authorList>
            <person name="Klenk H.-P."/>
        </authorList>
    </citation>
    <scope>NUCLEOTIDE SEQUENCE [LARGE SCALE GENOMIC DNA]</scope>
    <source>
        <strain evidence="9 10">DSM 24482</strain>
    </source>
</reference>
<proteinExistence type="inferred from homology"/>
<evidence type="ECO:0000256" key="3">
    <source>
        <dbReference type="ARBA" id="ARBA00022833"/>
    </source>
</evidence>
<keyword evidence="11" id="KW-1185">Reference proteome</keyword>
<accession>A0A7Y9JXA1</accession>
<evidence type="ECO:0000259" key="6">
    <source>
        <dbReference type="Pfam" id="PF00107"/>
    </source>
</evidence>
<dbReference type="GO" id="GO:0016491">
    <property type="term" value="F:oxidoreductase activity"/>
    <property type="evidence" value="ECO:0007669"/>
    <property type="project" value="UniProtKB-KW"/>
</dbReference>
<dbReference type="SUPFAM" id="SSF51735">
    <property type="entry name" value="NAD(P)-binding Rossmann-fold domains"/>
    <property type="match status" value="1"/>
</dbReference>
<evidence type="ECO:0000313" key="10">
    <source>
        <dbReference type="Proteomes" id="UP000577956"/>
    </source>
</evidence>
<comment type="cofactor">
    <cofactor evidence="1 5">
        <name>Zn(2+)</name>
        <dbReference type="ChEBI" id="CHEBI:29105"/>
    </cofactor>
</comment>
<dbReference type="GO" id="GO:0008270">
    <property type="term" value="F:zinc ion binding"/>
    <property type="evidence" value="ECO:0007669"/>
    <property type="project" value="InterPro"/>
</dbReference>
<dbReference type="PANTHER" id="PTHR43401">
    <property type="entry name" value="L-THREONINE 3-DEHYDROGENASE"/>
    <property type="match status" value="1"/>
</dbReference>
<dbReference type="Pfam" id="PF08240">
    <property type="entry name" value="ADH_N"/>
    <property type="match status" value="1"/>
</dbReference>
<evidence type="ECO:0000256" key="4">
    <source>
        <dbReference type="ARBA" id="ARBA00023002"/>
    </source>
</evidence>
<dbReference type="Pfam" id="PF00107">
    <property type="entry name" value="ADH_zinc_N"/>
    <property type="match status" value="1"/>
</dbReference>
<reference evidence="8 11" key="2">
    <citation type="submission" date="2021-01" db="EMBL/GenBank/DDBJ databases">
        <title>Whole genome shotgun sequence of Cellulomonas oligotrophica NBRC 109435.</title>
        <authorList>
            <person name="Komaki H."/>
            <person name="Tamura T."/>
        </authorList>
    </citation>
    <scope>NUCLEOTIDE SEQUENCE [LARGE SCALE GENOMIC DNA]</scope>
    <source>
        <strain evidence="8 11">NBRC 109435</strain>
    </source>
</reference>
<evidence type="ECO:0000259" key="7">
    <source>
        <dbReference type="Pfam" id="PF08240"/>
    </source>
</evidence>
<evidence type="ECO:0000256" key="2">
    <source>
        <dbReference type="ARBA" id="ARBA00022723"/>
    </source>
</evidence>
<feature type="domain" description="Alcohol dehydrogenase-like C-terminal" evidence="6">
    <location>
        <begin position="166"/>
        <end position="291"/>
    </location>
</feature>